<evidence type="ECO:0000256" key="4">
    <source>
        <dbReference type="ARBA" id="ARBA00023125"/>
    </source>
</evidence>
<dbReference type="EMBL" id="CP007139">
    <property type="protein sequence ID" value="AIE88070.1"/>
    <property type="molecule type" value="Genomic_DNA"/>
</dbReference>
<keyword evidence="3" id="KW-0731">Sigma factor</keyword>
<dbReference type="KEGG" id="fgi:OP10G_4702"/>
<evidence type="ECO:0000313" key="9">
    <source>
        <dbReference type="Proteomes" id="UP000027982"/>
    </source>
</evidence>
<keyword evidence="4" id="KW-0238">DNA-binding</keyword>
<dbReference type="CDD" id="cd06171">
    <property type="entry name" value="Sigma70_r4"/>
    <property type="match status" value="1"/>
</dbReference>
<dbReference type="InterPro" id="IPR007627">
    <property type="entry name" value="RNA_pol_sigma70_r2"/>
</dbReference>
<dbReference type="InterPro" id="IPR013325">
    <property type="entry name" value="RNA_pol_sigma_r2"/>
</dbReference>
<dbReference type="PANTHER" id="PTHR43133">
    <property type="entry name" value="RNA POLYMERASE ECF-TYPE SIGMA FACTO"/>
    <property type="match status" value="1"/>
</dbReference>
<dbReference type="GO" id="GO:0016987">
    <property type="term" value="F:sigma factor activity"/>
    <property type="evidence" value="ECO:0007669"/>
    <property type="project" value="UniProtKB-KW"/>
</dbReference>
<dbReference type="InterPro" id="IPR014284">
    <property type="entry name" value="RNA_pol_sigma-70_dom"/>
</dbReference>
<evidence type="ECO:0000256" key="2">
    <source>
        <dbReference type="ARBA" id="ARBA00023015"/>
    </source>
</evidence>
<dbReference type="InterPro" id="IPR039425">
    <property type="entry name" value="RNA_pol_sigma-70-like"/>
</dbReference>
<dbReference type="STRING" id="661478.OP10G_4702"/>
<keyword evidence="2" id="KW-0805">Transcription regulation</keyword>
<evidence type="ECO:0000256" key="5">
    <source>
        <dbReference type="ARBA" id="ARBA00023163"/>
    </source>
</evidence>
<dbReference type="InterPro" id="IPR036388">
    <property type="entry name" value="WH-like_DNA-bd_sf"/>
</dbReference>
<dbReference type="AlphaFoldDB" id="A0A068NYF3"/>
<dbReference type="HOGENOM" id="CLU_047691_3_0_0"/>
<dbReference type="GO" id="GO:0006352">
    <property type="term" value="P:DNA-templated transcription initiation"/>
    <property type="evidence" value="ECO:0007669"/>
    <property type="project" value="InterPro"/>
</dbReference>
<sequence>MSTQAYQLNASDQKRFNELMEATYKKVFNMSYRLAGNRTDAEDLTQEAFFRAYRSFNDYEGDRPFENWIFRIVTRLFLDLLRNRRRRIKAVSYDTPLNQGSGDDNLFFEMPDETSNPEVRILEGTFSEDLQKALNSLSPEQRLLITLADIEGVPYKDIADMLGKPVGTIRSRLHRTHKLIRARLEQIKREGHPISSSQRTLKLATSH</sequence>
<dbReference type="InterPro" id="IPR013324">
    <property type="entry name" value="RNA_pol_sigma_r3/r4-like"/>
</dbReference>
<proteinExistence type="inferred from homology"/>
<keyword evidence="5" id="KW-0804">Transcription</keyword>
<dbReference type="NCBIfam" id="TIGR02937">
    <property type="entry name" value="sigma70-ECF"/>
    <property type="match status" value="1"/>
</dbReference>
<dbReference type="Pfam" id="PF08281">
    <property type="entry name" value="Sigma70_r4_2"/>
    <property type="match status" value="1"/>
</dbReference>
<comment type="similarity">
    <text evidence="1">Belongs to the sigma-70 factor family. ECF subfamily.</text>
</comment>
<evidence type="ECO:0000313" key="8">
    <source>
        <dbReference type="EMBL" id="AIE88070.1"/>
    </source>
</evidence>
<dbReference type="Pfam" id="PF04542">
    <property type="entry name" value="Sigma70_r2"/>
    <property type="match status" value="1"/>
</dbReference>
<dbReference type="Gene3D" id="1.10.1740.10">
    <property type="match status" value="1"/>
</dbReference>
<dbReference type="GO" id="GO:0003677">
    <property type="term" value="F:DNA binding"/>
    <property type="evidence" value="ECO:0007669"/>
    <property type="project" value="UniProtKB-KW"/>
</dbReference>
<dbReference type="OrthoDB" id="9797134at2"/>
<keyword evidence="9" id="KW-1185">Reference proteome</keyword>
<evidence type="ECO:0000259" key="7">
    <source>
        <dbReference type="Pfam" id="PF08281"/>
    </source>
</evidence>
<feature type="domain" description="RNA polymerase sigma factor 70 region 4 type 2" evidence="7">
    <location>
        <begin position="128"/>
        <end position="176"/>
    </location>
</feature>
<dbReference type="Gene3D" id="1.10.10.10">
    <property type="entry name" value="Winged helix-like DNA-binding domain superfamily/Winged helix DNA-binding domain"/>
    <property type="match status" value="1"/>
</dbReference>
<dbReference type="InterPro" id="IPR013249">
    <property type="entry name" value="RNA_pol_sigma70_r4_t2"/>
</dbReference>
<protein>
    <submittedName>
        <fullName evidence="8">RNA polymerase sigma factor SigE</fullName>
    </submittedName>
</protein>
<gene>
    <name evidence="8" type="ORF">OP10G_4702</name>
</gene>
<dbReference type="eggNOG" id="COG1595">
    <property type="taxonomic scope" value="Bacteria"/>
</dbReference>
<evidence type="ECO:0000259" key="6">
    <source>
        <dbReference type="Pfam" id="PF04542"/>
    </source>
</evidence>
<dbReference type="RefSeq" id="WP_025228062.1">
    <property type="nucleotide sequence ID" value="NZ_CP007139.1"/>
</dbReference>
<evidence type="ECO:0000256" key="3">
    <source>
        <dbReference type="ARBA" id="ARBA00023082"/>
    </source>
</evidence>
<dbReference type="Proteomes" id="UP000027982">
    <property type="component" value="Chromosome"/>
</dbReference>
<feature type="domain" description="RNA polymerase sigma-70 region 2" evidence="6">
    <location>
        <begin position="19"/>
        <end position="87"/>
    </location>
</feature>
<dbReference type="PANTHER" id="PTHR43133:SF8">
    <property type="entry name" value="RNA POLYMERASE SIGMA FACTOR HI_1459-RELATED"/>
    <property type="match status" value="1"/>
</dbReference>
<name>A0A068NYF3_FIMGI</name>
<organism evidence="8 9">
    <name type="scientific">Fimbriimonas ginsengisoli Gsoil 348</name>
    <dbReference type="NCBI Taxonomy" id="661478"/>
    <lineage>
        <taxon>Bacteria</taxon>
        <taxon>Bacillati</taxon>
        <taxon>Armatimonadota</taxon>
        <taxon>Fimbriimonadia</taxon>
        <taxon>Fimbriimonadales</taxon>
        <taxon>Fimbriimonadaceae</taxon>
        <taxon>Fimbriimonas</taxon>
    </lineage>
</organism>
<dbReference type="SUPFAM" id="SSF88946">
    <property type="entry name" value="Sigma2 domain of RNA polymerase sigma factors"/>
    <property type="match status" value="1"/>
</dbReference>
<accession>A0A068NYF3</accession>
<evidence type="ECO:0000256" key="1">
    <source>
        <dbReference type="ARBA" id="ARBA00010641"/>
    </source>
</evidence>
<dbReference type="SUPFAM" id="SSF88659">
    <property type="entry name" value="Sigma3 and sigma4 domains of RNA polymerase sigma factors"/>
    <property type="match status" value="1"/>
</dbReference>
<reference evidence="8 9" key="1">
    <citation type="journal article" date="2014" name="PLoS ONE">
        <title>The first complete genome sequence of the class fimbriimonadia in the phylum armatimonadetes.</title>
        <authorList>
            <person name="Hu Z.Y."/>
            <person name="Wang Y.Z."/>
            <person name="Im W.T."/>
            <person name="Wang S.Y."/>
            <person name="Zhao G.P."/>
            <person name="Zheng H.J."/>
            <person name="Quan Z.X."/>
        </authorList>
    </citation>
    <scope>NUCLEOTIDE SEQUENCE [LARGE SCALE GENOMIC DNA]</scope>
    <source>
        <strain evidence="8">Gsoil 348</strain>
    </source>
</reference>